<keyword evidence="3 14" id="KW-0963">Cytoplasm</keyword>
<evidence type="ECO:0000313" key="18">
    <source>
        <dbReference type="EMBL" id="SPR05181.1"/>
    </source>
</evidence>
<comment type="catalytic activity">
    <reaction evidence="14">
        <text>N(6)-dimethylallyladenosine(37) in tRNA + (sulfur carrier)-SH + AH2 + 2 S-adenosyl-L-methionine = 2-methylsulfanyl-N(6)-dimethylallyladenosine(37) in tRNA + (sulfur carrier)-H + 5'-deoxyadenosine + L-methionine + A + S-adenosyl-L-homocysteine + 2 H(+)</text>
        <dbReference type="Rhea" id="RHEA:37067"/>
        <dbReference type="Rhea" id="RHEA-COMP:10375"/>
        <dbReference type="Rhea" id="RHEA-COMP:10376"/>
        <dbReference type="Rhea" id="RHEA-COMP:14737"/>
        <dbReference type="Rhea" id="RHEA-COMP:14739"/>
        <dbReference type="ChEBI" id="CHEBI:13193"/>
        <dbReference type="ChEBI" id="CHEBI:15378"/>
        <dbReference type="ChEBI" id="CHEBI:17319"/>
        <dbReference type="ChEBI" id="CHEBI:17499"/>
        <dbReference type="ChEBI" id="CHEBI:29917"/>
        <dbReference type="ChEBI" id="CHEBI:57844"/>
        <dbReference type="ChEBI" id="CHEBI:57856"/>
        <dbReference type="ChEBI" id="CHEBI:59789"/>
        <dbReference type="ChEBI" id="CHEBI:64428"/>
        <dbReference type="ChEBI" id="CHEBI:74415"/>
        <dbReference type="ChEBI" id="CHEBI:74417"/>
        <dbReference type="EC" id="2.8.4.3"/>
    </reaction>
</comment>
<evidence type="ECO:0000256" key="1">
    <source>
        <dbReference type="ARBA" id="ARBA00003234"/>
    </source>
</evidence>
<gene>
    <name evidence="14 18" type="primary">miaB</name>
    <name evidence="18" type="ORF">KATO_00649</name>
</gene>
<dbReference type="Proteomes" id="UP000244992">
    <property type="component" value="Chromosome I"/>
</dbReference>
<dbReference type="InterPro" id="IPR013848">
    <property type="entry name" value="Methylthiotransferase_N"/>
</dbReference>
<dbReference type="SUPFAM" id="SSF102114">
    <property type="entry name" value="Radical SAM enzymes"/>
    <property type="match status" value="1"/>
</dbReference>
<comment type="subcellular location">
    <subcellularLocation>
        <location evidence="14">Cytoplasm</location>
    </subcellularLocation>
</comment>
<evidence type="ECO:0000259" key="17">
    <source>
        <dbReference type="PROSITE" id="PS51918"/>
    </source>
</evidence>
<comment type="cofactor">
    <cofactor evidence="14">
        <name>[4Fe-4S] cluster</name>
        <dbReference type="ChEBI" id="CHEBI:49883"/>
    </cofactor>
    <text evidence="14">Binds 2 [4Fe-4S] clusters. One cluster is coordinated with 3 cysteines and an exchangeable S-adenosyl-L-methionine.</text>
</comment>
<reference evidence="19" key="1">
    <citation type="submission" date="2018-03" db="EMBL/GenBank/DDBJ databases">
        <authorList>
            <person name="Batty M. E."/>
            <person name="Batty M E."/>
        </authorList>
    </citation>
    <scope>NUCLEOTIDE SEQUENCE [LARGE SCALE GENOMIC DNA]</scope>
</reference>
<feature type="domain" description="Radical SAM core" evidence="17">
    <location>
        <begin position="151"/>
        <end position="382"/>
    </location>
</feature>
<keyword evidence="5 14" id="KW-0949">S-adenosyl-L-methionine</keyword>
<comment type="similarity">
    <text evidence="14">Belongs to the methylthiotransferase family. MiaB subfamily.</text>
</comment>
<feature type="binding site" evidence="14">
    <location>
        <position position="165"/>
    </location>
    <ligand>
        <name>[4Fe-4S] cluster</name>
        <dbReference type="ChEBI" id="CHEBI:49883"/>
        <label>2</label>
        <note>4Fe-4S-S-AdoMet</note>
    </ligand>
</feature>
<dbReference type="GO" id="GO:0046872">
    <property type="term" value="F:metal ion binding"/>
    <property type="evidence" value="ECO:0007669"/>
    <property type="project" value="UniProtKB-KW"/>
</dbReference>
<dbReference type="GO" id="GO:0051539">
    <property type="term" value="F:4 iron, 4 sulfur cluster binding"/>
    <property type="evidence" value="ECO:0007669"/>
    <property type="project" value="UniProtKB-UniRule"/>
</dbReference>
<evidence type="ECO:0000259" key="15">
    <source>
        <dbReference type="PROSITE" id="PS50926"/>
    </source>
</evidence>
<dbReference type="InterPro" id="IPR006463">
    <property type="entry name" value="MiaB_methiolase"/>
</dbReference>
<evidence type="ECO:0000256" key="3">
    <source>
        <dbReference type="ARBA" id="ARBA00022490"/>
    </source>
</evidence>
<feature type="domain" description="TRAM" evidence="15">
    <location>
        <begin position="385"/>
        <end position="449"/>
    </location>
</feature>
<comment type="subunit">
    <text evidence="14">Monomer.</text>
</comment>
<dbReference type="InterPro" id="IPR020612">
    <property type="entry name" value="Methylthiotransferase_CS"/>
</dbReference>
<keyword evidence="9 14" id="KW-0411">Iron-sulfur</keyword>
<evidence type="ECO:0000256" key="6">
    <source>
        <dbReference type="ARBA" id="ARBA00022694"/>
    </source>
</evidence>
<dbReference type="PROSITE" id="PS01278">
    <property type="entry name" value="MTTASE_RADICAL"/>
    <property type="match status" value="1"/>
</dbReference>
<organism evidence="18 19">
    <name type="scientific">Orientia tsutsugamushi</name>
    <name type="common">Rickettsia tsutsugamushi</name>
    <dbReference type="NCBI Taxonomy" id="784"/>
    <lineage>
        <taxon>Bacteria</taxon>
        <taxon>Pseudomonadati</taxon>
        <taxon>Pseudomonadota</taxon>
        <taxon>Alphaproteobacteria</taxon>
        <taxon>Rickettsiales</taxon>
        <taxon>Rickettsiaceae</taxon>
        <taxon>Rickettsieae</taxon>
        <taxon>Orientia</taxon>
    </lineage>
</organism>
<evidence type="ECO:0000256" key="5">
    <source>
        <dbReference type="ARBA" id="ARBA00022691"/>
    </source>
</evidence>
<evidence type="ECO:0000256" key="2">
    <source>
        <dbReference type="ARBA" id="ARBA00022485"/>
    </source>
</evidence>
<dbReference type="SFLD" id="SFLDF00273">
    <property type="entry name" value="(dimethylallyl)adenosine_tRNA"/>
    <property type="match status" value="1"/>
</dbReference>
<evidence type="ECO:0000256" key="7">
    <source>
        <dbReference type="ARBA" id="ARBA00022723"/>
    </source>
</evidence>
<evidence type="ECO:0000256" key="9">
    <source>
        <dbReference type="ARBA" id="ARBA00023014"/>
    </source>
</evidence>
<dbReference type="Pfam" id="PF01938">
    <property type="entry name" value="TRAM"/>
    <property type="match status" value="1"/>
</dbReference>
<feature type="binding site" evidence="14">
    <location>
        <position position="14"/>
    </location>
    <ligand>
        <name>[4Fe-4S] cluster</name>
        <dbReference type="ChEBI" id="CHEBI:49883"/>
        <label>1</label>
    </ligand>
</feature>
<keyword evidence="7 14" id="KW-0479">Metal-binding</keyword>
<evidence type="ECO:0000256" key="12">
    <source>
        <dbReference type="ARBA" id="ARBA00080698"/>
    </source>
</evidence>
<dbReference type="Pfam" id="PF04055">
    <property type="entry name" value="Radical_SAM"/>
    <property type="match status" value="1"/>
</dbReference>
<name>A0A2U3QW41_ORITS</name>
<dbReference type="SFLD" id="SFLDG01061">
    <property type="entry name" value="methylthiotransferase"/>
    <property type="match status" value="1"/>
</dbReference>
<dbReference type="InterPro" id="IPR007197">
    <property type="entry name" value="rSAM"/>
</dbReference>
<dbReference type="NCBIfam" id="TIGR00089">
    <property type="entry name" value="MiaB/RimO family radical SAM methylthiotransferase"/>
    <property type="match status" value="1"/>
</dbReference>
<evidence type="ECO:0000256" key="10">
    <source>
        <dbReference type="ARBA" id="ARBA00033765"/>
    </source>
</evidence>
<keyword evidence="2 14" id="KW-0004">4Fe-4S</keyword>
<dbReference type="InterPro" id="IPR058240">
    <property type="entry name" value="rSAM_sf"/>
</dbReference>
<dbReference type="InterPro" id="IPR006638">
    <property type="entry name" value="Elp3/MiaA/NifB-like_rSAM"/>
</dbReference>
<dbReference type="PROSITE" id="PS50926">
    <property type="entry name" value="TRAM"/>
    <property type="match status" value="1"/>
</dbReference>
<dbReference type="PANTHER" id="PTHR43020:SF2">
    <property type="entry name" value="MITOCHONDRIAL TRNA METHYLTHIOTRANSFERASE CDK5RAP1"/>
    <property type="match status" value="1"/>
</dbReference>
<proteinExistence type="inferred from homology"/>
<feature type="binding site" evidence="14">
    <location>
        <position position="50"/>
    </location>
    <ligand>
        <name>[4Fe-4S] cluster</name>
        <dbReference type="ChEBI" id="CHEBI:49883"/>
        <label>1</label>
    </ligand>
</feature>
<feature type="domain" description="MTTase N-terminal" evidence="16">
    <location>
        <begin position="5"/>
        <end position="126"/>
    </location>
</feature>
<feature type="binding site" evidence="14">
    <location>
        <position position="169"/>
    </location>
    <ligand>
        <name>[4Fe-4S] cluster</name>
        <dbReference type="ChEBI" id="CHEBI:49883"/>
        <label>2</label>
        <note>4Fe-4S-S-AdoMet</note>
    </ligand>
</feature>
<dbReference type="FunFam" id="3.40.50.12160:FF:000003">
    <property type="entry name" value="CDK5 regulatory subunit-associated protein 1"/>
    <property type="match status" value="1"/>
</dbReference>
<comment type="function">
    <text evidence="1 14">Catalyzes the methylthiolation of N6-(dimethylallyl)adenosine (i(6)A), leading to the formation of 2-methylthio-N6-(dimethylallyl)adenosine (ms(2)i(6)A) at position 37 in tRNAs that read codons beginning with uridine.</text>
</comment>
<evidence type="ECO:0000256" key="11">
    <source>
        <dbReference type="ARBA" id="ARBA00068570"/>
    </source>
</evidence>
<evidence type="ECO:0000313" key="19">
    <source>
        <dbReference type="Proteomes" id="UP000244992"/>
    </source>
</evidence>
<dbReference type="AlphaFoldDB" id="A0A2U3QW41"/>
<dbReference type="SFLD" id="SFLDS00029">
    <property type="entry name" value="Radical_SAM"/>
    <property type="match status" value="1"/>
</dbReference>
<dbReference type="InterPro" id="IPR005839">
    <property type="entry name" value="Methylthiotransferase"/>
</dbReference>
<accession>A0A2U3QW41</accession>
<dbReference type="CDD" id="cd01335">
    <property type="entry name" value="Radical_SAM"/>
    <property type="match status" value="1"/>
</dbReference>
<dbReference type="FunFam" id="3.80.30.20:FF:000001">
    <property type="entry name" value="tRNA-2-methylthio-N(6)-dimethylallyladenosine synthase 2"/>
    <property type="match status" value="1"/>
</dbReference>
<dbReference type="Gene3D" id="3.80.30.20">
    <property type="entry name" value="tm_1862 like domain"/>
    <property type="match status" value="1"/>
</dbReference>
<evidence type="ECO:0000256" key="13">
    <source>
        <dbReference type="ARBA" id="ARBA00081141"/>
    </source>
</evidence>
<keyword evidence="4 14" id="KW-0808">Transferase</keyword>
<keyword evidence="8 14" id="KW-0408">Iron</keyword>
<evidence type="ECO:0000259" key="16">
    <source>
        <dbReference type="PROSITE" id="PS51449"/>
    </source>
</evidence>
<dbReference type="PROSITE" id="PS51449">
    <property type="entry name" value="MTTASE_N"/>
    <property type="match status" value="1"/>
</dbReference>
<dbReference type="Pfam" id="PF00919">
    <property type="entry name" value="UPF0004"/>
    <property type="match status" value="1"/>
</dbReference>
<sequence>MIMNKMLYIKTYGCQMNVYDSNRMVDLLETQGYNVVANMADASVIILNTCHIREKASEKMYSELGRIKKLQQSRLKAGKSKAKIIVAGCVGQAEGEEIFIREPAVNIIVGPQSYYNLPTMLEKLDSGTENHLIDLDFVEAAKFNKLPEVLKSPTVSGLVSVQEGCDKFCTFCVVPYTRGAEFSRPLEQVYREVLNIAQQGAKEVVLVGQNVSAYHGKDENGKECSLADLIKYVAKIDKIKRIRYITSHPNDMNDQLLSLHATEEKLMPFLHLPVQSGSNKILKLMNRRHTRERYLEIIQQLRELRPDIVISSDIIVGFPGEDDEDFEATLSLAKEAKFGQCYSFKYSQRPGTPAAVKQQISEEVKQHRLSILQAQLMQQQLECNQKLIGKVVPVLFDRNGKYDGQIIGKTPYMQSVCIMNEKDNNLYGKIVNVKILTASASSLFGEVYADS</sequence>
<dbReference type="InterPro" id="IPR002792">
    <property type="entry name" value="TRAM_dom"/>
</dbReference>
<evidence type="ECO:0000256" key="14">
    <source>
        <dbReference type="HAMAP-Rule" id="MF_01864"/>
    </source>
</evidence>
<protein>
    <recommendedName>
        <fullName evidence="11 14">tRNA-2-methylthio-N(6)-dimethylallyladenosine synthase</fullName>
        <ecNumber evidence="10 14">2.8.4.3</ecNumber>
    </recommendedName>
    <alternativeName>
        <fullName evidence="13 14">(Dimethylallyl)adenosine tRNA methylthiotransferase MiaB</fullName>
    </alternativeName>
    <alternativeName>
        <fullName evidence="12 14">tRNA-i(6)A37 methylthiotransferase</fullName>
    </alternativeName>
</protein>
<keyword evidence="6 14" id="KW-0819">tRNA processing</keyword>
<dbReference type="EMBL" id="LS398550">
    <property type="protein sequence ID" value="SPR05181.1"/>
    <property type="molecule type" value="Genomic_DNA"/>
</dbReference>
<dbReference type="SMART" id="SM00729">
    <property type="entry name" value="Elp3"/>
    <property type="match status" value="1"/>
</dbReference>
<dbReference type="HAMAP" id="MF_01864">
    <property type="entry name" value="tRNA_metthiotr_MiaB"/>
    <property type="match status" value="1"/>
</dbReference>
<dbReference type="EC" id="2.8.4.3" evidence="10 14"/>
<dbReference type="NCBIfam" id="TIGR01574">
    <property type="entry name" value="miaB-methiolase"/>
    <property type="match status" value="1"/>
</dbReference>
<dbReference type="InterPro" id="IPR038135">
    <property type="entry name" value="Methylthiotransferase_N_sf"/>
</dbReference>
<dbReference type="SFLD" id="SFLDG01082">
    <property type="entry name" value="B12-binding_domain_containing"/>
    <property type="match status" value="1"/>
</dbReference>
<dbReference type="GO" id="GO:0035597">
    <property type="term" value="F:tRNA-2-methylthio-N(6)-dimethylallyladenosine(37) synthase activity"/>
    <property type="evidence" value="ECO:0007669"/>
    <property type="project" value="UniProtKB-EC"/>
</dbReference>
<dbReference type="InterPro" id="IPR023404">
    <property type="entry name" value="rSAM_horseshoe"/>
</dbReference>
<dbReference type="Gene3D" id="3.40.50.12160">
    <property type="entry name" value="Methylthiotransferase, N-terminal domain"/>
    <property type="match status" value="1"/>
</dbReference>
<dbReference type="PROSITE" id="PS51918">
    <property type="entry name" value="RADICAL_SAM"/>
    <property type="match status" value="1"/>
</dbReference>
<dbReference type="GO" id="GO:0005829">
    <property type="term" value="C:cytosol"/>
    <property type="evidence" value="ECO:0007669"/>
    <property type="project" value="TreeGrafter"/>
</dbReference>
<feature type="binding site" evidence="14">
    <location>
        <position position="172"/>
    </location>
    <ligand>
        <name>[4Fe-4S] cluster</name>
        <dbReference type="ChEBI" id="CHEBI:49883"/>
        <label>2</label>
        <note>4Fe-4S-S-AdoMet</note>
    </ligand>
</feature>
<dbReference type="PANTHER" id="PTHR43020">
    <property type="entry name" value="CDK5 REGULATORY SUBUNIT-ASSOCIATED PROTEIN 1"/>
    <property type="match status" value="1"/>
</dbReference>
<feature type="binding site" evidence="14">
    <location>
        <position position="89"/>
    </location>
    <ligand>
        <name>[4Fe-4S] cluster</name>
        <dbReference type="ChEBI" id="CHEBI:49883"/>
        <label>1</label>
    </ligand>
</feature>
<evidence type="ECO:0000256" key="8">
    <source>
        <dbReference type="ARBA" id="ARBA00023004"/>
    </source>
</evidence>
<evidence type="ECO:0000256" key="4">
    <source>
        <dbReference type="ARBA" id="ARBA00022679"/>
    </source>
</evidence>